<evidence type="ECO:0000313" key="2">
    <source>
        <dbReference type="Proteomes" id="UP000266841"/>
    </source>
</evidence>
<name>K0TNN6_THAOC</name>
<dbReference type="AlphaFoldDB" id="K0TNN6"/>
<accession>K0TNN6</accession>
<protein>
    <submittedName>
        <fullName evidence="1">Uncharacterized protein</fullName>
    </submittedName>
</protein>
<dbReference type="Proteomes" id="UP000266841">
    <property type="component" value="Unassembled WGS sequence"/>
</dbReference>
<organism evidence="1 2">
    <name type="scientific">Thalassiosira oceanica</name>
    <name type="common">Marine diatom</name>
    <dbReference type="NCBI Taxonomy" id="159749"/>
    <lineage>
        <taxon>Eukaryota</taxon>
        <taxon>Sar</taxon>
        <taxon>Stramenopiles</taxon>
        <taxon>Ochrophyta</taxon>
        <taxon>Bacillariophyta</taxon>
        <taxon>Coscinodiscophyceae</taxon>
        <taxon>Thalassiosirophycidae</taxon>
        <taxon>Thalassiosirales</taxon>
        <taxon>Thalassiosiraceae</taxon>
        <taxon>Thalassiosira</taxon>
    </lineage>
</organism>
<gene>
    <name evidence="1" type="ORF">THAOC_00863</name>
</gene>
<sequence length="301" mass="32375">FVQLATNDARRERFVDELKEGVLVHAKTTVPAETSSRYKMCRPNAPEHCLVGIPCPDDLPFDDKRHKDNIFHDGEGQLLQLLGEPQVFPKNGDDDGNVERGQAGAEIGTVRAVPPSAPLNGHVAKFALAENFVGNVDPKTLLDALKHAALKEFLSAQIRAAINCFNVVAKIQAKIQTGFLRVVRKIPNQRRHQANRVGAGDEVVFSSVVKTVSPRGPIMVTGTDVGLVSLQVAGGRWHTVSVNPGYCRRGIVAELRALAVLAGALAHVHAGAVGAKRDIFVHNPLLLALGTLAEGEKQGEE</sequence>
<dbReference type="EMBL" id="AGNL01001032">
    <property type="protein sequence ID" value="EJK77311.1"/>
    <property type="molecule type" value="Genomic_DNA"/>
</dbReference>
<feature type="non-terminal residue" evidence="1">
    <location>
        <position position="1"/>
    </location>
</feature>
<evidence type="ECO:0000313" key="1">
    <source>
        <dbReference type="EMBL" id="EJK77311.1"/>
    </source>
</evidence>
<comment type="caution">
    <text evidence="1">The sequence shown here is derived from an EMBL/GenBank/DDBJ whole genome shotgun (WGS) entry which is preliminary data.</text>
</comment>
<proteinExistence type="predicted"/>
<keyword evidence="2" id="KW-1185">Reference proteome</keyword>
<reference evidence="1 2" key="1">
    <citation type="journal article" date="2012" name="Genome Biol.">
        <title>Genome and low-iron response of an oceanic diatom adapted to chronic iron limitation.</title>
        <authorList>
            <person name="Lommer M."/>
            <person name="Specht M."/>
            <person name="Roy A.S."/>
            <person name="Kraemer L."/>
            <person name="Andreson R."/>
            <person name="Gutowska M.A."/>
            <person name="Wolf J."/>
            <person name="Bergner S.V."/>
            <person name="Schilhabel M.B."/>
            <person name="Klostermeier U.C."/>
            <person name="Beiko R.G."/>
            <person name="Rosenstiel P."/>
            <person name="Hippler M."/>
            <person name="Laroche J."/>
        </authorList>
    </citation>
    <scope>NUCLEOTIDE SEQUENCE [LARGE SCALE GENOMIC DNA]</scope>
    <source>
        <strain evidence="1 2">CCMP1005</strain>
    </source>
</reference>